<reference evidence="2" key="1">
    <citation type="journal article" date="2014" name="Int. J. Syst. Evol. Microbiol.">
        <title>Complete genome sequence of Corynebacterium casei LMG S-19264T (=DSM 44701T), isolated from a smear-ripened cheese.</title>
        <authorList>
            <consortium name="US DOE Joint Genome Institute (JGI-PGF)"/>
            <person name="Walter F."/>
            <person name="Albersmeier A."/>
            <person name="Kalinowski J."/>
            <person name="Ruckert C."/>
        </authorList>
    </citation>
    <scope>NUCLEOTIDE SEQUENCE</scope>
    <source>
        <strain evidence="2">CCM 7217</strain>
    </source>
</reference>
<protein>
    <submittedName>
        <fullName evidence="2">Uncharacterized protein</fullName>
    </submittedName>
</protein>
<feature type="compositionally biased region" description="Basic and acidic residues" evidence="1">
    <location>
        <begin position="21"/>
        <end position="37"/>
    </location>
</feature>
<accession>A0A830DX20</accession>
<evidence type="ECO:0000313" key="2">
    <source>
        <dbReference type="EMBL" id="GGC71095.1"/>
    </source>
</evidence>
<sequence>MWARGGEAVRPSRYVTQPSPRDQRHIDKDLTEYRKSTYVDPNGPTDTTDLSWTEFSSW</sequence>
<feature type="region of interest" description="Disordered" evidence="1">
    <location>
        <begin position="1"/>
        <end position="58"/>
    </location>
</feature>
<reference evidence="2" key="2">
    <citation type="submission" date="2020-09" db="EMBL/GenBank/DDBJ databases">
        <authorList>
            <person name="Sun Q."/>
            <person name="Sedlacek I."/>
        </authorList>
    </citation>
    <scope>NUCLEOTIDE SEQUENCE</scope>
    <source>
        <strain evidence="2">CCM 7217</strain>
    </source>
</reference>
<dbReference type="EMBL" id="BMCI01000008">
    <property type="protein sequence ID" value="GGC71095.1"/>
    <property type="molecule type" value="Genomic_DNA"/>
</dbReference>
<feature type="compositionally biased region" description="Polar residues" evidence="1">
    <location>
        <begin position="44"/>
        <end position="58"/>
    </location>
</feature>
<name>A0A830DX20_9EURY</name>
<proteinExistence type="predicted"/>
<gene>
    <name evidence="2" type="ORF">GCM10007209_36280</name>
</gene>
<evidence type="ECO:0000256" key="1">
    <source>
        <dbReference type="SAM" id="MobiDB-lite"/>
    </source>
</evidence>
<comment type="caution">
    <text evidence="2">The sequence shown here is derived from an EMBL/GenBank/DDBJ whole genome shotgun (WGS) entry which is preliminary data.</text>
</comment>
<evidence type="ECO:0000313" key="3">
    <source>
        <dbReference type="Proteomes" id="UP000646833"/>
    </source>
</evidence>
<organism evidence="2 3">
    <name type="scientific">Haloferax sulfurifontis</name>
    <dbReference type="NCBI Taxonomy" id="255616"/>
    <lineage>
        <taxon>Archaea</taxon>
        <taxon>Methanobacteriati</taxon>
        <taxon>Methanobacteriota</taxon>
        <taxon>Stenosarchaea group</taxon>
        <taxon>Halobacteria</taxon>
        <taxon>Halobacteriales</taxon>
        <taxon>Haloferacaceae</taxon>
        <taxon>Haloferax</taxon>
    </lineage>
</organism>
<dbReference type="Proteomes" id="UP000646833">
    <property type="component" value="Unassembled WGS sequence"/>
</dbReference>
<dbReference type="AlphaFoldDB" id="A0A830DX20"/>